<gene>
    <name evidence="1" type="primary">yciF_2</name>
    <name evidence="1" type="ORF">DB43_AG00040</name>
</gene>
<proteinExistence type="predicted"/>
<dbReference type="CDD" id="cd07909">
    <property type="entry name" value="YciF"/>
    <property type="match status" value="1"/>
</dbReference>
<name>A0A0C1BY58_9BACT</name>
<sequence>MTQNAFYRLFLKEISDLYSAENQLVEALPKMAEAATTPELKEALERHLSETKKHVARLDSIFSMLNENSFKETCEAMEGLIYEANEIIQNEAPSVVKDAALIGATQRIEHYEIAGYGVAKTFATQLELYDIAELLKESLEEEGNADKHLTVIAEGGFFTTGINKRAKNIS</sequence>
<dbReference type="AlphaFoldDB" id="A0A0C1BY58"/>
<dbReference type="EMBL" id="JSAM01000117">
    <property type="protein sequence ID" value="KIA76426.1"/>
    <property type="molecule type" value="Genomic_DNA"/>
</dbReference>
<dbReference type="PANTHER" id="PTHR30565">
    <property type="entry name" value="PROTEIN YCIF"/>
    <property type="match status" value="1"/>
</dbReference>
<dbReference type="InterPro" id="IPR009078">
    <property type="entry name" value="Ferritin-like_SF"/>
</dbReference>
<protein>
    <submittedName>
        <fullName evidence="1">Protein YciF</fullName>
    </submittedName>
</protein>
<accession>A0A0C1BY58</accession>
<dbReference type="OMA" id="IYYAENQ"/>
<dbReference type="SUPFAM" id="SSF47240">
    <property type="entry name" value="Ferritin-like"/>
    <property type="match status" value="1"/>
</dbReference>
<dbReference type="Gene3D" id="1.20.1260.10">
    <property type="match status" value="1"/>
</dbReference>
<dbReference type="Pfam" id="PF05974">
    <property type="entry name" value="DUF892"/>
    <property type="match status" value="1"/>
</dbReference>
<comment type="caution">
    <text evidence="1">The sequence shown here is derived from an EMBL/GenBank/DDBJ whole genome shotgun (WGS) entry which is preliminary data.</text>
</comment>
<dbReference type="PATRIC" id="fig|83552.4.peg.2398"/>
<dbReference type="PANTHER" id="PTHR30565:SF9">
    <property type="entry name" value="PROTEIN YCIF"/>
    <property type="match status" value="1"/>
</dbReference>
<dbReference type="Proteomes" id="UP000031307">
    <property type="component" value="Unassembled WGS sequence"/>
</dbReference>
<organism evidence="1 2">
    <name type="scientific">Parachlamydia acanthamoebae</name>
    <dbReference type="NCBI Taxonomy" id="83552"/>
    <lineage>
        <taxon>Bacteria</taxon>
        <taxon>Pseudomonadati</taxon>
        <taxon>Chlamydiota</taxon>
        <taxon>Chlamydiia</taxon>
        <taxon>Parachlamydiales</taxon>
        <taxon>Parachlamydiaceae</taxon>
        <taxon>Parachlamydia</taxon>
    </lineage>
</organism>
<dbReference type="InterPro" id="IPR012347">
    <property type="entry name" value="Ferritin-like"/>
</dbReference>
<reference evidence="1 2" key="1">
    <citation type="journal article" date="2014" name="Mol. Biol. Evol.">
        <title>Massive expansion of Ubiquitination-related gene families within the Chlamydiae.</title>
        <authorList>
            <person name="Domman D."/>
            <person name="Collingro A."/>
            <person name="Lagkouvardos I."/>
            <person name="Gehre L."/>
            <person name="Weinmaier T."/>
            <person name="Rattei T."/>
            <person name="Subtil A."/>
            <person name="Horn M."/>
        </authorList>
    </citation>
    <scope>NUCLEOTIDE SEQUENCE [LARGE SCALE GENOMIC DNA]</scope>
    <source>
        <strain evidence="1 2">OEW1</strain>
    </source>
</reference>
<evidence type="ECO:0000313" key="1">
    <source>
        <dbReference type="EMBL" id="KIA76426.1"/>
    </source>
</evidence>
<dbReference type="InterPro" id="IPR047114">
    <property type="entry name" value="YciF"/>
</dbReference>
<evidence type="ECO:0000313" key="2">
    <source>
        <dbReference type="Proteomes" id="UP000031307"/>
    </source>
</evidence>
<dbReference type="InterPro" id="IPR010287">
    <property type="entry name" value="DUF892_YciF-like"/>
</dbReference>
<dbReference type="RefSeq" id="WP_006341226.1">
    <property type="nucleotide sequence ID" value="NZ_JASBUT010000002.1"/>
</dbReference>